<dbReference type="AlphaFoldDB" id="A0A4R2Q3U5"/>
<feature type="transmembrane region" description="Helical" evidence="8">
    <location>
        <begin position="125"/>
        <end position="141"/>
    </location>
</feature>
<dbReference type="InterPro" id="IPR004626">
    <property type="entry name" value="RarD"/>
</dbReference>
<dbReference type="InterPro" id="IPR037185">
    <property type="entry name" value="EmrE-like"/>
</dbReference>
<dbReference type="EMBL" id="SLXP01000003">
    <property type="protein sequence ID" value="TCP42398.1"/>
    <property type="molecule type" value="Genomic_DNA"/>
</dbReference>
<evidence type="ECO:0000259" key="9">
    <source>
        <dbReference type="Pfam" id="PF00892"/>
    </source>
</evidence>
<feature type="transmembrane region" description="Helical" evidence="8">
    <location>
        <begin position="177"/>
        <end position="199"/>
    </location>
</feature>
<dbReference type="SUPFAM" id="SSF103481">
    <property type="entry name" value="Multidrug resistance efflux transporter EmrE"/>
    <property type="match status" value="2"/>
</dbReference>
<evidence type="ECO:0000256" key="5">
    <source>
        <dbReference type="ARBA" id="ARBA00022692"/>
    </source>
</evidence>
<feature type="transmembrane region" description="Helical" evidence="8">
    <location>
        <begin position="147"/>
        <end position="165"/>
    </location>
</feature>
<dbReference type="NCBIfam" id="TIGR00688">
    <property type="entry name" value="rarD"/>
    <property type="match status" value="1"/>
</dbReference>
<evidence type="ECO:0000313" key="11">
    <source>
        <dbReference type="Proteomes" id="UP000294835"/>
    </source>
</evidence>
<evidence type="ECO:0000256" key="6">
    <source>
        <dbReference type="ARBA" id="ARBA00022989"/>
    </source>
</evidence>
<proteinExistence type="inferred from homology"/>
<evidence type="ECO:0000256" key="8">
    <source>
        <dbReference type="SAM" id="Phobius"/>
    </source>
</evidence>
<evidence type="ECO:0000313" key="10">
    <source>
        <dbReference type="EMBL" id="TCP42398.1"/>
    </source>
</evidence>
<reference evidence="10 11" key="1">
    <citation type="submission" date="2019-03" db="EMBL/GenBank/DDBJ databases">
        <title>Genomic Encyclopedia of Type Strains, Phase IV (KMG-IV): sequencing the most valuable type-strain genomes for metagenomic binning, comparative biology and taxonomic classification.</title>
        <authorList>
            <person name="Goeker M."/>
        </authorList>
    </citation>
    <scope>NUCLEOTIDE SEQUENCE [LARGE SCALE GENOMIC DNA]</scope>
    <source>
        <strain evidence="10 11">DSM 18063</strain>
    </source>
</reference>
<evidence type="ECO:0000256" key="2">
    <source>
        <dbReference type="ARBA" id="ARBA00007362"/>
    </source>
</evidence>
<feature type="transmembrane region" description="Helical" evidence="8">
    <location>
        <begin position="102"/>
        <end position="120"/>
    </location>
</feature>
<feature type="transmembrane region" description="Helical" evidence="8">
    <location>
        <begin position="7"/>
        <end position="25"/>
    </location>
</feature>
<feature type="transmembrane region" description="Helical" evidence="8">
    <location>
        <begin position="37"/>
        <end position="58"/>
    </location>
</feature>
<keyword evidence="5 8" id="KW-0812">Transmembrane</keyword>
<dbReference type="PANTHER" id="PTHR22911:SF137">
    <property type="entry name" value="SOLUTE CARRIER FAMILY 35 MEMBER G2-RELATED"/>
    <property type="match status" value="1"/>
</dbReference>
<feature type="transmembrane region" description="Helical" evidence="8">
    <location>
        <begin position="244"/>
        <end position="266"/>
    </location>
</feature>
<keyword evidence="7 8" id="KW-0472">Membrane</keyword>
<dbReference type="Proteomes" id="UP000294835">
    <property type="component" value="Unassembled WGS sequence"/>
</dbReference>
<evidence type="ECO:0000256" key="7">
    <source>
        <dbReference type="ARBA" id="ARBA00023136"/>
    </source>
</evidence>
<feature type="transmembrane region" description="Helical" evidence="8">
    <location>
        <begin position="272"/>
        <end position="290"/>
    </location>
</feature>
<dbReference type="RefSeq" id="WP_132461527.1">
    <property type="nucleotide sequence ID" value="NZ_SLXP01000003.1"/>
</dbReference>
<protein>
    <submittedName>
        <fullName evidence="10">Chloramphenicol-sensitive protein RarD</fullName>
    </submittedName>
</protein>
<evidence type="ECO:0000256" key="3">
    <source>
        <dbReference type="ARBA" id="ARBA00022448"/>
    </source>
</evidence>
<evidence type="ECO:0000256" key="1">
    <source>
        <dbReference type="ARBA" id="ARBA00004651"/>
    </source>
</evidence>
<gene>
    <name evidence="10" type="ORF">EV662_103306</name>
</gene>
<comment type="similarity">
    <text evidence="2">Belongs to the EamA transporter family.</text>
</comment>
<dbReference type="GO" id="GO:0005886">
    <property type="term" value="C:plasma membrane"/>
    <property type="evidence" value="ECO:0007669"/>
    <property type="project" value="UniProtKB-SubCell"/>
</dbReference>
<dbReference type="PANTHER" id="PTHR22911">
    <property type="entry name" value="ACYL-MALONYL CONDENSING ENZYME-RELATED"/>
    <property type="match status" value="1"/>
</dbReference>
<dbReference type="OrthoDB" id="369870at2"/>
<accession>A0A4R2Q3U5</accession>
<evidence type="ECO:0000256" key="4">
    <source>
        <dbReference type="ARBA" id="ARBA00022475"/>
    </source>
</evidence>
<dbReference type="Pfam" id="PF00892">
    <property type="entry name" value="EamA"/>
    <property type="match status" value="1"/>
</dbReference>
<dbReference type="InterPro" id="IPR000620">
    <property type="entry name" value="EamA_dom"/>
</dbReference>
<keyword evidence="11" id="KW-1185">Reference proteome</keyword>
<keyword evidence="6 8" id="KW-1133">Transmembrane helix</keyword>
<comment type="subcellular location">
    <subcellularLocation>
        <location evidence="1">Cell membrane</location>
        <topology evidence="1">Multi-pass membrane protein</topology>
    </subcellularLocation>
</comment>
<sequence>MEEGRKGILAMVAACVVWGLSSMYYKLLAHVPPEEVLGHRTLWSLVFFGVVLAAQGRLGELGRLFTVPRALAVVVLAALMISVNWFLFILSIQIGHAVEASLGYYIFPLVAVALGFAVLGERHSVTKWVAVGLACVAVAVLTWGLGVAPWVALALAATFGVYGLLKRGVPAGPVVSVTAEVLLLAPLALVWLWGVHVQGWAGLTGRTLGTFGHDLSDSVLLMLSGPLTATPLILFSYASKRVSYATVGLVGYINPTLQFLVATLVFREAFTQWHGIAFGLIWAALALYSAESLRQERAARRASVRVATSGTTRT</sequence>
<name>A0A4R2Q3U5_9RHOB</name>
<feature type="transmembrane region" description="Helical" evidence="8">
    <location>
        <begin position="219"/>
        <end position="237"/>
    </location>
</feature>
<comment type="caution">
    <text evidence="10">The sequence shown here is derived from an EMBL/GenBank/DDBJ whole genome shotgun (WGS) entry which is preliminary data.</text>
</comment>
<organism evidence="10 11">
    <name type="scientific">Rhodovulum marinum</name>
    <dbReference type="NCBI Taxonomy" id="320662"/>
    <lineage>
        <taxon>Bacteria</taxon>
        <taxon>Pseudomonadati</taxon>
        <taxon>Pseudomonadota</taxon>
        <taxon>Alphaproteobacteria</taxon>
        <taxon>Rhodobacterales</taxon>
        <taxon>Paracoccaceae</taxon>
        <taxon>Rhodovulum</taxon>
    </lineage>
</organism>
<feature type="transmembrane region" description="Helical" evidence="8">
    <location>
        <begin position="70"/>
        <end position="90"/>
    </location>
</feature>
<keyword evidence="4" id="KW-1003">Cell membrane</keyword>
<keyword evidence="3" id="KW-0813">Transport</keyword>
<feature type="domain" description="EamA" evidence="9">
    <location>
        <begin position="6"/>
        <end position="142"/>
    </location>
</feature>